<feature type="domain" description="Peptidase M28" evidence="5">
    <location>
        <begin position="154"/>
        <end position="400"/>
    </location>
</feature>
<dbReference type="Pfam" id="PF04389">
    <property type="entry name" value="Peptidase_M28"/>
    <property type="match status" value="1"/>
</dbReference>
<keyword evidence="3" id="KW-0862">Zinc</keyword>
<comment type="similarity">
    <text evidence="3">Belongs to the peptidase M28 family.</text>
</comment>
<keyword evidence="7" id="KW-1185">Reference proteome</keyword>
<dbReference type="InterPro" id="IPR040234">
    <property type="entry name" value="QC/QCL"/>
</dbReference>
<dbReference type="GO" id="GO:0016603">
    <property type="term" value="F:glutaminyl-peptide cyclotransferase activity"/>
    <property type="evidence" value="ECO:0007669"/>
    <property type="project" value="InterPro"/>
</dbReference>
<gene>
    <name evidence="6" type="ORF">B0H65DRAFT_484269</name>
</gene>
<organism evidence="6 7">
    <name type="scientific">Neurospora tetraspora</name>
    <dbReference type="NCBI Taxonomy" id="94610"/>
    <lineage>
        <taxon>Eukaryota</taxon>
        <taxon>Fungi</taxon>
        <taxon>Dikarya</taxon>
        <taxon>Ascomycota</taxon>
        <taxon>Pezizomycotina</taxon>
        <taxon>Sordariomycetes</taxon>
        <taxon>Sordariomycetidae</taxon>
        <taxon>Sordariales</taxon>
        <taxon>Sordariaceae</taxon>
        <taxon>Neurospora</taxon>
    </lineage>
</organism>
<evidence type="ECO:0000259" key="5">
    <source>
        <dbReference type="Pfam" id="PF04389"/>
    </source>
</evidence>
<evidence type="ECO:0000256" key="2">
    <source>
        <dbReference type="ARBA" id="ARBA00023315"/>
    </source>
</evidence>
<dbReference type="InterPro" id="IPR007484">
    <property type="entry name" value="Peptidase_M28"/>
</dbReference>
<keyword evidence="3" id="KW-0479">Metal-binding</keyword>
<proteinExistence type="inferred from homology"/>
<sequence>MARHSGLGLNNRHRSSQPTSLPRRLLSALLLTTTTTLLTTTPAGVHAYTPLSTCSLQHLPSGPPSDFDIHPGSGSDSLLAPILIPRVPGTEGSRLVQQHFVDFFSSQLPDWTLEWQNSTSTTPATGSQLIPFSNLILRRDPPWAKAGTKKEGNVKRLTLAAHYDSLYRPEGFIGAVDSAAPCAILMQVARAVDGALGRRWEGVMARKQKEEEGGGLGLGLEDEEFGEEEEKGVQIVLFDGEEAWVRWTNTDSTYGSRALAEAWESSPYEASSTHSNRLESISLLVLLDLLGAENPRIPSYFWDTHGAYGDLAKIEARLRELGVLETAPASPFLPDSGKPYNRFTRGYIQDDHVPFMERGVKVLHIIPTPFPPVWHTMDDDGEHLDLPTVRDWAKIMTAFVAEWMDLDGVLSEEGCVVGEEKGSGSMEKDEL</sequence>
<comment type="caution">
    <text evidence="6">The sequence shown here is derived from an EMBL/GenBank/DDBJ whole genome shotgun (WGS) entry which is preliminary data.</text>
</comment>
<dbReference type="InterPro" id="IPR037457">
    <property type="entry name" value="M28_QC"/>
</dbReference>
<reference evidence="6" key="2">
    <citation type="submission" date="2023-06" db="EMBL/GenBank/DDBJ databases">
        <authorList>
            <consortium name="Lawrence Berkeley National Laboratory"/>
            <person name="Haridas S."/>
            <person name="Hensen N."/>
            <person name="Bonometti L."/>
            <person name="Westerberg I."/>
            <person name="Brannstrom I.O."/>
            <person name="Guillou S."/>
            <person name="Cros-Aarteil S."/>
            <person name="Calhoun S."/>
            <person name="Kuo A."/>
            <person name="Mondo S."/>
            <person name="Pangilinan J."/>
            <person name="Riley R."/>
            <person name="Labutti K."/>
            <person name="Andreopoulos B."/>
            <person name="Lipzen A."/>
            <person name="Chen C."/>
            <person name="Yanf M."/>
            <person name="Daum C."/>
            <person name="Ng V."/>
            <person name="Clum A."/>
            <person name="Steindorff A."/>
            <person name="Ohm R."/>
            <person name="Martin F."/>
            <person name="Silar P."/>
            <person name="Natvig D."/>
            <person name="Lalanne C."/>
            <person name="Gautier V."/>
            <person name="Ament-Velasquez S.L."/>
            <person name="Kruys A."/>
            <person name="Hutchinson M.I."/>
            <person name="Powell A.J."/>
            <person name="Barry K."/>
            <person name="Miller A.N."/>
            <person name="Grigoriev I.V."/>
            <person name="Debuchy R."/>
            <person name="Gladieux P."/>
            <person name="Thoren M.H."/>
            <person name="Johannesson H."/>
        </authorList>
    </citation>
    <scope>NUCLEOTIDE SEQUENCE</scope>
    <source>
        <strain evidence="6">CBS 560.94</strain>
    </source>
</reference>
<dbReference type="Gene3D" id="3.40.630.10">
    <property type="entry name" value="Zn peptidases"/>
    <property type="match status" value="1"/>
</dbReference>
<dbReference type="GO" id="GO:0008233">
    <property type="term" value="F:peptidase activity"/>
    <property type="evidence" value="ECO:0007669"/>
    <property type="project" value="UniProtKB-KW"/>
</dbReference>
<dbReference type="EC" id="3.4.-.-" evidence="3"/>
<dbReference type="FunFam" id="3.40.630.10:FF:000074">
    <property type="entry name" value="Peptide hydrolase"/>
    <property type="match status" value="1"/>
</dbReference>
<keyword evidence="2" id="KW-0012">Acyltransferase</keyword>
<keyword evidence="3" id="KW-0645">Protease</keyword>
<feature type="region of interest" description="Disordered" evidence="4">
    <location>
        <begin position="1"/>
        <end position="21"/>
    </location>
</feature>
<accession>A0AAE0JNR8</accession>
<name>A0AAE0JNR8_9PEZI</name>
<dbReference type="PANTHER" id="PTHR12283">
    <property type="entry name" value="GLUTAMINYL-PEPTIDE CYCLOTRANSFERASE"/>
    <property type="match status" value="1"/>
</dbReference>
<evidence type="ECO:0000256" key="4">
    <source>
        <dbReference type="SAM" id="MobiDB-lite"/>
    </source>
</evidence>
<evidence type="ECO:0000313" key="6">
    <source>
        <dbReference type="EMBL" id="KAK3354956.1"/>
    </source>
</evidence>
<dbReference type="CDD" id="cd03880">
    <property type="entry name" value="M28_QC_like"/>
    <property type="match status" value="1"/>
</dbReference>
<reference evidence="6" key="1">
    <citation type="journal article" date="2023" name="Mol. Phylogenet. Evol.">
        <title>Genome-scale phylogeny and comparative genomics of the fungal order Sordariales.</title>
        <authorList>
            <person name="Hensen N."/>
            <person name="Bonometti L."/>
            <person name="Westerberg I."/>
            <person name="Brannstrom I.O."/>
            <person name="Guillou S."/>
            <person name="Cros-Aarteil S."/>
            <person name="Calhoun S."/>
            <person name="Haridas S."/>
            <person name="Kuo A."/>
            <person name="Mondo S."/>
            <person name="Pangilinan J."/>
            <person name="Riley R."/>
            <person name="LaButti K."/>
            <person name="Andreopoulos B."/>
            <person name="Lipzen A."/>
            <person name="Chen C."/>
            <person name="Yan M."/>
            <person name="Daum C."/>
            <person name="Ng V."/>
            <person name="Clum A."/>
            <person name="Steindorff A."/>
            <person name="Ohm R.A."/>
            <person name="Martin F."/>
            <person name="Silar P."/>
            <person name="Natvig D.O."/>
            <person name="Lalanne C."/>
            <person name="Gautier V."/>
            <person name="Ament-Velasquez S.L."/>
            <person name="Kruys A."/>
            <person name="Hutchinson M.I."/>
            <person name="Powell A.J."/>
            <person name="Barry K."/>
            <person name="Miller A.N."/>
            <person name="Grigoriev I.V."/>
            <person name="Debuchy R."/>
            <person name="Gladieux P."/>
            <person name="Hiltunen Thoren M."/>
            <person name="Johannesson H."/>
        </authorList>
    </citation>
    <scope>NUCLEOTIDE SEQUENCE</scope>
    <source>
        <strain evidence="6">CBS 560.94</strain>
    </source>
</reference>
<keyword evidence="1" id="KW-0808">Transferase</keyword>
<dbReference type="RefSeq" id="XP_062686334.1">
    <property type="nucleotide sequence ID" value="XM_062827670.1"/>
</dbReference>
<dbReference type="PANTHER" id="PTHR12283:SF6">
    <property type="entry name" value="GLUTAMINYL-PEPTIDE CYCLOTRANSFERASE-RELATED"/>
    <property type="match status" value="1"/>
</dbReference>
<dbReference type="EMBL" id="JAUEPP010000001">
    <property type="protein sequence ID" value="KAK3354956.1"/>
    <property type="molecule type" value="Genomic_DNA"/>
</dbReference>
<evidence type="ECO:0000256" key="1">
    <source>
        <dbReference type="ARBA" id="ARBA00022679"/>
    </source>
</evidence>
<evidence type="ECO:0000256" key="3">
    <source>
        <dbReference type="RuleBase" id="RU361240"/>
    </source>
</evidence>
<dbReference type="GO" id="GO:0008270">
    <property type="term" value="F:zinc ion binding"/>
    <property type="evidence" value="ECO:0007669"/>
    <property type="project" value="TreeGrafter"/>
</dbReference>
<dbReference type="SUPFAM" id="SSF53187">
    <property type="entry name" value="Zn-dependent exopeptidases"/>
    <property type="match status" value="1"/>
</dbReference>
<dbReference type="Proteomes" id="UP001278500">
    <property type="component" value="Unassembled WGS sequence"/>
</dbReference>
<evidence type="ECO:0000313" key="7">
    <source>
        <dbReference type="Proteomes" id="UP001278500"/>
    </source>
</evidence>
<dbReference type="AlphaFoldDB" id="A0AAE0JNR8"/>
<protein>
    <recommendedName>
        <fullName evidence="3">Peptide hydrolase</fullName>
        <ecNumber evidence="3">3.4.-.-</ecNumber>
    </recommendedName>
</protein>
<dbReference type="GeneID" id="87864824"/>
<keyword evidence="3" id="KW-0378">Hydrolase</keyword>
<dbReference type="GO" id="GO:0006508">
    <property type="term" value="P:proteolysis"/>
    <property type="evidence" value="ECO:0007669"/>
    <property type="project" value="UniProtKB-KW"/>
</dbReference>